<dbReference type="SMART" id="SM00530">
    <property type="entry name" value="HTH_XRE"/>
    <property type="match status" value="1"/>
</dbReference>
<dbReference type="PANTHER" id="PTHR46797:SF23">
    <property type="entry name" value="HTH-TYPE TRANSCRIPTIONAL REGULATOR SUTR"/>
    <property type="match status" value="1"/>
</dbReference>
<keyword evidence="2 5" id="KW-0238">DNA-binding</keyword>
<dbReference type="Proteomes" id="UP000230137">
    <property type="component" value="Unassembled WGS sequence"/>
</dbReference>
<evidence type="ECO:0000259" key="4">
    <source>
        <dbReference type="PROSITE" id="PS50943"/>
    </source>
</evidence>
<dbReference type="AlphaFoldDB" id="A0A2M7W4N9"/>
<sequence length="68" mass="7458">MQEISKKLGENLKKVRAKKKLSQGALVHLLEVDKGYISNIESGNKNPTLATIQRLAEVLGVSADELLK</sequence>
<dbReference type="GO" id="GO:0003700">
    <property type="term" value="F:DNA-binding transcription factor activity"/>
    <property type="evidence" value="ECO:0007669"/>
    <property type="project" value="TreeGrafter"/>
</dbReference>
<evidence type="ECO:0000256" key="1">
    <source>
        <dbReference type="ARBA" id="ARBA00023015"/>
    </source>
</evidence>
<keyword evidence="3" id="KW-0804">Transcription</keyword>
<comment type="caution">
    <text evidence="5">The sequence shown here is derived from an EMBL/GenBank/DDBJ whole genome shotgun (WGS) entry which is preliminary data.</text>
</comment>
<accession>A0A2M7W4N9</accession>
<evidence type="ECO:0000313" key="5">
    <source>
        <dbReference type="EMBL" id="PJA20796.1"/>
    </source>
</evidence>
<proteinExistence type="predicted"/>
<name>A0A2M7W4N9_9BACT</name>
<reference evidence="6" key="1">
    <citation type="submission" date="2017-09" db="EMBL/GenBank/DDBJ databases">
        <title>Depth-based differentiation of microbial function through sediment-hosted aquifers and enrichment of novel symbionts in the deep terrestrial subsurface.</title>
        <authorList>
            <person name="Probst A.J."/>
            <person name="Ladd B."/>
            <person name="Jarett J.K."/>
            <person name="Geller-Mcgrath D.E."/>
            <person name="Sieber C.M.K."/>
            <person name="Emerson J.B."/>
            <person name="Anantharaman K."/>
            <person name="Thomas B.C."/>
            <person name="Malmstrom R."/>
            <person name="Stieglmeier M."/>
            <person name="Klingl A."/>
            <person name="Woyke T."/>
            <person name="Ryan C.M."/>
            <person name="Banfield J.F."/>
        </authorList>
    </citation>
    <scope>NUCLEOTIDE SEQUENCE [LARGE SCALE GENOMIC DNA]</scope>
</reference>
<dbReference type="InterPro" id="IPR001387">
    <property type="entry name" value="Cro/C1-type_HTH"/>
</dbReference>
<evidence type="ECO:0000256" key="3">
    <source>
        <dbReference type="ARBA" id="ARBA00023163"/>
    </source>
</evidence>
<dbReference type="Pfam" id="PF01381">
    <property type="entry name" value="HTH_3"/>
    <property type="match status" value="1"/>
</dbReference>
<dbReference type="CDD" id="cd00093">
    <property type="entry name" value="HTH_XRE"/>
    <property type="match status" value="1"/>
</dbReference>
<dbReference type="PROSITE" id="PS50943">
    <property type="entry name" value="HTH_CROC1"/>
    <property type="match status" value="1"/>
</dbReference>
<keyword evidence="1" id="KW-0805">Transcription regulation</keyword>
<dbReference type="InterPro" id="IPR050807">
    <property type="entry name" value="TransReg_Diox_bact_type"/>
</dbReference>
<dbReference type="GO" id="GO:0003677">
    <property type="term" value="F:DNA binding"/>
    <property type="evidence" value="ECO:0007669"/>
    <property type="project" value="UniProtKB-KW"/>
</dbReference>
<evidence type="ECO:0000313" key="6">
    <source>
        <dbReference type="Proteomes" id="UP000230137"/>
    </source>
</evidence>
<feature type="domain" description="HTH cro/C1-type" evidence="4">
    <location>
        <begin position="12"/>
        <end position="66"/>
    </location>
</feature>
<evidence type="ECO:0000256" key="2">
    <source>
        <dbReference type="ARBA" id="ARBA00023125"/>
    </source>
</evidence>
<dbReference type="EMBL" id="PFQF01000014">
    <property type="protein sequence ID" value="PJA20796.1"/>
    <property type="molecule type" value="Genomic_DNA"/>
</dbReference>
<dbReference type="GO" id="GO:0005829">
    <property type="term" value="C:cytosol"/>
    <property type="evidence" value="ECO:0007669"/>
    <property type="project" value="TreeGrafter"/>
</dbReference>
<dbReference type="SUPFAM" id="SSF47413">
    <property type="entry name" value="lambda repressor-like DNA-binding domains"/>
    <property type="match status" value="1"/>
</dbReference>
<gene>
    <name evidence="5" type="ORF">COX60_00575</name>
</gene>
<organism evidence="5 6">
    <name type="scientific">Candidatus Berkelbacteria bacterium CG_4_10_14_0_2_um_filter_35_9_33_12</name>
    <dbReference type="NCBI Taxonomy" id="1974499"/>
    <lineage>
        <taxon>Bacteria</taxon>
        <taxon>Candidatus Berkelbacteria</taxon>
    </lineage>
</organism>
<protein>
    <submittedName>
        <fullName evidence="5">DNA-binding protein</fullName>
    </submittedName>
</protein>
<dbReference type="PANTHER" id="PTHR46797">
    <property type="entry name" value="HTH-TYPE TRANSCRIPTIONAL REGULATOR"/>
    <property type="match status" value="1"/>
</dbReference>
<dbReference type="InterPro" id="IPR010982">
    <property type="entry name" value="Lambda_DNA-bd_dom_sf"/>
</dbReference>
<dbReference type="Gene3D" id="1.10.260.40">
    <property type="entry name" value="lambda repressor-like DNA-binding domains"/>
    <property type="match status" value="1"/>
</dbReference>